<dbReference type="EMBL" id="CP120682">
    <property type="protein sequence ID" value="WKN37161.1"/>
    <property type="molecule type" value="Genomic_DNA"/>
</dbReference>
<evidence type="ECO:0000256" key="1">
    <source>
        <dbReference type="SAM" id="MobiDB-lite"/>
    </source>
</evidence>
<accession>A0AA49GNR0</accession>
<dbReference type="NCBIfam" id="TIGR03519">
    <property type="entry name" value="T9SS_PorP_fam"/>
    <property type="match status" value="1"/>
</dbReference>
<dbReference type="Pfam" id="PF05036">
    <property type="entry name" value="SPOR"/>
    <property type="match status" value="1"/>
</dbReference>
<dbReference type="Pfam" id="PF11751">
    <property type="entry name" value="PorP_SprF"/>
    <property type="match status" value="1"/>
</dbReference>
<dbReference type="PROSITE" id="PS51724">
    <property type="entry name" value="SPOR"/>
    <property type="match status" value="1"/>
</dbReference>
<protein>
    <submittedName>
        <fullName evidence="3">PorP/SprF family type IX secretion system membrane protein</fullName>
    </submittedName>
</protein>
<reference evidence="3" key="2">
    <citation type="journal article" date="2024" name="Antonie Van Leeuwenhoek">
        <title>Roseihalotalea indica gen. nov., sp. nov., a halophilic Bacteroidetes from mesopelagic Southwest Indian Ocean with higher carbohydrate metabolic potential.</title>
        <authorList>
            <person name="Chen B."/>
            <person name="Zhang M."/>
            <person name="Lin D."/>
            <person name="Ye J."/>
            <person name="Tang K."/>
        </authorList>
    </citation>
    <scope>NUCLEOTIDE SEQUENCE</scope>
    <source>
        <strain evidence="3">TK19036</strain>
    </source>
</reference>
<dbReference type="InterPro" id="IPR007730">
    <property type="entry name" value="SPOR-like_dom"/>
</dbReference>
<dbReference type="InterPro" id="IPR019861">
    <property type="entry name" value="PorP/SprF_Bacteroidetes"/>
</dbReference>
<feature type="compositionally biased region" description="Basic and acidic residues" evidence="1">
    <location>
        <begin position="401"/>
        <end position="413"/>
    </location>
</feature>
<organism evidence="3">
    <name type="scientific">Roseihalotalea indica</name>
    <dbReference type="NCBI Taxonomy" id="2867963"/>
    <lineage>
        <taxon>Bacteria</taxon>
        <taxon>Pseudomonadati</taxon>
        <taxon>Bacteroidota</taxon>
        <taxon>Cytophagia</taxon>
        <taxon>Cytophagales</taxon>
        <taxon>Catalimonadaceae</taxon>
        <taxon>Roseihalotalea</taxon>
    </lineage>
</organism>
<dbReference type="SUPFAM" id="SSF110997">
    <property type="entry name" value="Sporulation related repeat"/>
    <property type="match status" value="1"/>
</dbReference>
<evidence type="ECO:0000313" key="3">
    <source>
        <dbReference type="EMBL" id="WKN37161.1"/>
    </source>
</evidence>
<feature type="compositionally biased region" description="Polar residues" evidence="1">
    <location>
        <begin position="344"/>
        <end position="372"/>
    </location>
</feature>
<dbReference type="AlphaFoldDB" id="A0AA49GNR0"/>
<name>A0AA49GNR0_9BACT</name>
<reference evidence="3" key="1">
    <citation type="journal article" date="2023" name="Comput. Struct. Biotechnol. J.">
        <title>Discovery of a novel marine Bacteroidetes with a rich repertoire of carbohydrate-active enzymes.</title>
        <authorList>
            <person name="Chen B."/>
            <person name="Liu G."/>
            <person name="Chen Q."/>
            <person name="Wang H."/>
            <person name="Liu L."/>
            <person name="Tang K."/>
        </authorList>
    </citation>
    <scope>NUCLEOTIDE SEQUENCE</scope>
    <source>
        <strain evidence="3">TK19036</strain>
    </source>
</reference>
<gene>
    <name evidence="3" type="ORF">K4G66_00375</name>
</gene>
<evidence type="ECO:0000259" key="2">
    <source>
        <dbReference type="PROSITE" id="PS51724"/>
    </source>
</evidence>
<feature type="compositionally biased region" description="Polar residues" evidence="1">
    <location>
        <begin position="380"/>
        <end position="398"/>
    </location>
</feature>
<dbReference type="Gene3D" id="3.30.70.1070">
    <property type="entry name" value="Sporulation related repeat"/>
    <property type="match status" value="1"/>
</dbReference>
<feature type="domain" description="SPOR" evidence="2">
    <location>
        <begin position="445"/>
        <end position="522"/>
    </location>
</feature>
<sequence length="524" mass="58598">MKVVLNILFLIFMCLTAVGQRMPFFTHHVTNPYIYNPAFAGYDAHPVLYLTHRQQWIGIDGAPASTHLSFHTPAGNANPFSLGGDLTHDQLGIYRYSSFRTSAAYMVPLSAEKEHYVRFGLSAGLGMNGYDLQGVNATDDAIFQAAQNAGAYFDARFGLQYHIEHFNLGISLPHLFTPPSLEEGVSEGGFDQFSRIIGSINYRFKLNPEGKFSIEPTILYHYAKEFDPQLEALALLRFKESFWVGGGYQQQSGIATLLGFKVKNLSFSYHYGLGNPELTAGTMGTHELQLGLVLGKKKATVKRKPRLTTKANSEAIPEAVIEAQKKQDKKKKKQDKKKEETPSRKQVSSSKPATSSKENVKQQPDTANPNTKNDIELPANSENQNSGADQNRSSTTPPESYENHSFEEIKESDNNTITLGEPEPSDVPSEPRFAKAKRKKSNHPLEMNEGVYLIAGTFSQQANAEKLSRQLLSEGYQAKVGYNSDKDYYYVSLMQTDDPEIVRNKISQIRKDPRFSKSWILVIE</sequence>
<proteinExistence type="predicted"/>
<dbReference type="InterPro" id="IPR036680">
    <property type="entry name" value="SPOR-like_sf"/>
</dbReference>
<dbReference type="GO" id="GO:0042834">
    <property type="term" value="F:peptidoglycan binding"/>
    <property type="evidence" value="ECO:0007669"/>
    <property type="project" value="InterPro"/>
</dbReference>
<feature type="region of interest" description="Disordered" evidence="1">
    <location>
        <begin position="301"/>
        <end position="442"/>
    </location>
</feature>